<evidence type="ECO:0000256" key="11">
    <source>
        <dbReference type="ARBA" id="ARBA00023004"/>
    </source>
</evidence>
<feature type="binding site" evidence="14">
    <location>
        <position position="213"/>
    </location>
    <ligand>
        <name>S-adenosyl-L-methionine</name>
        <dbReference type="ChEBI" id="CHEBI:59789"/>
    </ligand>
</feature>
<dbReference type="GO" id="GO:0030488">
    <property type="term" value="P:tRNA methylation"/>
    <property type="evidence" value="ECO:0007669"/>
    <property type="project" value="UniProtKB-UniRule"/>
</dbReference>
<dbReference type="GO" id="GO:0070475">
    <property type="term" value="P:rRNA base methylation"/>
    <property type="evidence" value="ECO:0007669"/>
    <property type="project" value="UniProtKB-UniRule"/>
</dbReference>
<feature type="active site" description="S-methylcysteine intermediate" evidence="14">
    <location>
        <position position="356"/>
    </location>
</feature>
<comment type="similarity">
    <text evidence="2 14">Belongs to the radical SAM superfamily. RlmN family.</text>
</comment>
<feature type="binding site" evidence="14">
    <location>
        <position position="128"/>
    </location>
    <ligand>
        <name>[4Fe-4S] cluster</name>
        <dbReference type="ChEBI" id="CHEBI:49883"/>
        <note>4Fe-4S-S-AdoMet</note>
    </ligand>
</feature>
<comment type="catalytic activity">
    <reaction evidence="14">
        <text>adenosine(2503) in 23S rRNA + 2 reduced [2Fe-2S]-[ferredoxin] + 2 S-adenosyl-L-methionine = 2-methyladenosine(2503) in 23S rRNA + 5'-deoxyadenosine + L-methionine + 2 oxidized [2Fe-2S]-[ferredoxin] + S-adenosyl-L-homocysteine</text>
        <dbReference type="Rhea" id="RHEA:42916"/>
        <dbReference type="Rhea" id="RHEA-COMP:10000"/>
        <dbReference type="Rhea" id="RHEA-COMP:10001"/>
        <dbReference type="Rhea" id="RHEA-COMP:10152"/>
        <dbReference type="Rhea" id="RHEA-COMP:10282"/>
        <dbReference type="ChEBI" id="CHEBI:17319"/>
        <dbReference type="ChEBI" id="CHEBI:33737"/>
        <dbReference type="ChEBI" id="CHEBI:33738"/>
        <dbReference type="ChEBI" id="CHEBI:57844"/>
        <dbReference type="ChEBI" id="CHEBI:57856"/>
        <dbReference type="ChEBI" id="CHEBI:59789"/>
        <dbReference type="ChEBI" id="CHEBI:74411"/>
        <dbReference type="ChEBI" id="CHEBI:74497"/>
        <dbReference type="EC" id="2.1.1.192"/>
    </reaction>
</comment>
<evidence type="ECO:0000256" key="7">
    <source>
        <dbReference type="ARBA" id="ARBA00022679"/>
    </source>
</evidence>
<evidence type="ECO:0000256" key="10">
    <source>
        <dbReference type="ARBA" id="ARBA00022723"/>
    </source>
</evidence>
<dbReference type="GO" id="GO:0005737">
    <property type="term" value="C:cytoplasm"/>
    <property type="evidence" value="ECO:0007669"/>
    <property type="project" value="UniProtKB-SubCell"/>
</dbReference>
<comment type="caution">
    <text evidence="16">The sequence shown here is derived from an EMBL/GenBank/DDBJ whole genome shotgun (WGS) entry which is preliminary data.</text>
</comment>
<evidence type="ECO:0000256" key="6">
    <source>
        <dbReference type="ARBA" id="ARBA00022603"/>
    </source>
</evidence>
<dbReference type="GO" id="GO:0002935">
    <property type="term" value="F:tRNA (adenine(37)-C2)-methyltransferase activity"/>
    <property type="evidence" value="ECO:0007669"/>
    <property type="project" value="UniProtKB-UniRule"/>
</dbReference>
<dbReference type="Gene3D" id="3.20.20.70">
    <property type="entry name" value="Aldolase class I"/>
    <property type="match status" value="1"/>
</dbReference>
<evidence type="ECO:0000256" key="9">
    <source>
        <dbReference type="ARBA" id="ARBA00022694"/>
    </source>
</evidence>
<dbReference type="InterPro" id="IPR027492">
    <property type="entry name" value="RNA_MTrfase_RlmN"/>
</dbReference>
<feature type="active site" description="Proton acceptor" evidence="14">
    <location>
        <position position="108"/>
    </location>
</feature>
<keyword evidence="6 14" id="KW-0489">Methyltransferase</keyword>
<evidence type="ECO:0000256" key="8">
    <source>
        <dbReference type="ARBA" id="ARBA00022691"/>
    </source>
</evidence>
<dbReference type="SFLD" id="SFLDG01062">
    <property type="entry name" value="methyltransferase_(Class_A)"/>
    <property type="match status" value="1"/>
</dbReference>
<comment type="subcellular location">
    <subcellularLocation>
        <location evidence="1 14">Cytoplasm</location>
    </subcellularLocation>
</comment>
<dbReference type="InterPro" id="IPR040072">
    <property type="entry name" value="Methyltransferase_A"/>
</dbReference>
<dbReference type="PROSITE" id="PS51918">
    <property type="entry name" value="RADICAL_SAM"/>
    <property type="match status" value="1"/>
</dbReference>
<dbReference type="InterPro" id="IPR004383">
    <property type="entry name" value="rRNA_lsu_MTrfase_RlmN/Cfr"/>
</dbReference>
<dbReference type="InterPro" id="IPR058240">
    <property type="entry name" value="rSAM_sf"/>
</dbReference>
<evidence type="ECO:0000256" key="14">
    <source>
        <dbReference type="HAMAP-Rule" id="MF_01849"/>
    </source>
</evidence>
<comment type="catalytic activity">
    <reaction evidence="14">
        <text>adenosine(37) in tRNA + 2 reduced [2Fe-2S]-[ferredoxin] + 2 S-adenosyl-L-methionine = 2-methyladenosine(37) in tRNA + 5'-deoxyadenosine + L-methionine + 2 oxidized [2Fe-2S]-[ferredoxin] + S-adenosyl-L-homocysteine</text>
        <dbReference type="Rhea" id="RHEA:43332"/>
        <dbReference type="Rhea" id="RHEA-COMP:10000"/>
        <dbReference type="Rhea" id="RHEA-COMP:10001"/>
        <dbReference type="Rhea" id="RHEA-COMP:10162"/>
        <dbReference type="Rhea" id="RHEA-COMP:10485"/>
        <dbReference type="ChEBI" id="CHEBI:17319"/>
        <dbReference type="ChEBI" id="CHEBI:33737"/>
        <dbReference type="ChEBI" id="CHEBI:33738"/>
        <dbReference type="ChEBI" id="CHEBI:57844"/>
        <dbReference type="ChEBI" id="CHEBI:57856"/>
        <dbReference type="ChEBI" id="CHEBI:59789"/>
        <dbReference type="ChEBI" id="CHEBI:74411"/>
        <dbReference type="ChEBI" id="CHEBI:74497"/>
        <dbReference type="EC" id="2.1.1.192"/>
    </reaction>
</comment>
<evidence type="ECO:0000256" key="5">
    <source>
        <dbReference type="ARBA" id="ARBA00022552"/>
    </source>
</evidence>
<evidence type="ECO:0000256" key="2">
    <source>
        <dbReference type="ARBA" id="ARBA00007544"/>
    </source>
</evidence>
<proteinExistence type="inferred from homology"/>
<dbReference type="GO" id="GO:0046872">
    <property type="term" value="F:metal ion binding"/>
    <property type="evidence" value="ECO:0007669"/>
    <property type="project" value="UniProtKB-KW"/>
</dbReference>
<gene>
    <name evidence="14" type="primary">rlmN</name>
    <name evidence="16" type="ORF">F6453_1048</name>
</gene>
<dbReference type="CDD" id="cd01335">
    <property type="entry name" value="Radical_SAM"/>
    <property type="match status" value="1"/>
</dbReference>
<dbReference type="AlphaFoldDB" id="A0A833JRN0"/>
<keyword evidence="3 14" id="KW-0004">4Fe-4S</keyword>
<dbReference type="GO" id="GO:0000049">
    <property type="term" value="F:tRNA binding"/>
    <property type="evidence" value="ECO:0007669"/>
    <property type="project" value="UniProtKB-UniRule"/>
</dbReference>
<dbReference type="InterPro" id="IPR048641">
    <property type="entry name" value="RlmN_N"/>
</dbReference>
<dbReference type="FunFam" id="3.20.20.70:FF:000008">
    <property type="entry name" value="Dual-specificity RNA methyltransferase RlmN"/>
    <property type="match status" value="1"/>
</dbReference>
<evidence type="ECO:0000256" key="12">
    <source>
        <dbReference type="ARBA" id="ARBA00023014"/>
    </source>
</evidence>
<dbReference type="Pfam" id="PF21016">
    <property type="entry name" value="RlmN_N"/>
    <property type="match status" value="1"/>
</dbReference>
<feature type="binding site" evidence="14">
    <location>
        <position position="313"/>
    </location>
    <ligand>
        <name>S-adenosyl-L-methionine</name>
        <dbReference type="ChEBI" id="CHEBI:59789"/>
    </ligand>
</feature>
<dbReference type="GO" id="GO:0070040">
    <property type="term" value="F:rRNA (adenine(2503)-C2-)-methyltransferase activity"/>
    <property type="evidence" value="ECO:0007669"/>
    <property type="project" value="UniProtKB-UniRule"/>
</dbReference>
<keyword evidence="7 14" id="KW-0808">Transferase</keyword>
<dbReference type="SFLD" id="SFLDS00029">
    <property type="entry name" value="Radical_SAM"/>
    <property type="match status" value="1"/>
</dbReference>
<dbReference type="GO" id="GO:0019843">
    <property type="term" value="F:rRNA binding"/>
    <property type="evidence" value="ECO:0007669"/>
    <property type="project" value="UniProtKB-UniRule"/>
</dbReference>
<keyword evidence="4 14" id="KW-0963">Cytoplasm</keyword>
<dbReference type="PANTHER" id="PTHR30544">
    <property type="entry name" value="23S RRNA METHYLTRANSFERASE"/>
    <property type="match status" value="1"/>
</dbReference>
<comment type="cofactor">
    <cofactor evidence="14">
        <name>[4Fe-4S] cluster</name>
        <dbReference type="ChEBI" id="CHEBI:49883"/>
    </cofactor>
    <text evidence="14">Binds 1 [4Fe-4S] cluster. The cluster is coordinated with 3 cysteines and an exchangeable S-adenosyl-L-methionine.</text>
</comment>
<dbReference type="InterPro" id="IPR007197">
    <property type="entry name" value="rSAM"/>
</dbReference>
<comment type="caution">
    <text evidence="14">Lacks conserved residue(s) required for the propagation of feature annotation.</text>
</comment>
<comment type="miscellaneous">
    <text evidence="14">Reaction proceeds by a ping-pong mechanism involving intermediate methylation of a conserved cysteine residue.</text>
</comment>
<name>A0A833JRN0_MARNT</name>
<dbReference type="Gene3D" id="1.10.150.530">
    <property type="match status" value="1"/>
</dbReference>
<dbReference type="HAMAP" id="MF_01849">
    <property type="entry name" value="RNA_methyltr_RlmN"/>
    <property type="match status" value="1"/>
</dbReference>
<evidence type="ECO:0000256" key="4">
    <source>
        <dbReference type="ARBA" id="ARBA00022490"/>
    </source>
</evidence>
<dbReference type="InterPro" id="IPR013785">
    <property type="entry name" value="Aldolase_TIM"/>
</dbReference>
<dbReference type="SFLD" id="SFLDF00275">
    <property type="entry name" value="adenosine_C2_methyltransferase"/>
    <property type="match status" value="1"/>
</dbReference>
<feature type="binding site" evidence="14">
    <location>
        <begin position="181"/>
        <end position="182"/>
    </location>
    <ligand>
        <name>S-adenosyl-L-methionine</name>
        <dbReference type="ChEBI" id="CHEBI:59789"/>
    </ligand>
</feature>
<feature type="binding site" evidence="14">
    <location>
        <position position="135"/>
    </location>
    <ligand>
        <name>[4Fe-4S] cluster</name>
        <dbReference type="ChEBI" id="CHEBI:49883"/>
        <note>4Fe-4S-S-AdoMet</note>
    </ligand>
</feature>
<feature type="binding site" evidence="14">
    <location>
        <begin position="235"/>
        <end position="237"/>
    </location>
    <ligand>
        <name>S-adenosyl-L-methionine</name>
        <dbReference type="ChEBI" id="CHEBI:59789"/>
    </ligand>
</feature>
<dbReference type="EC" id="2.1.1.192" evidence="14"/>
<dbReference type="Proteomes" id="UP000469950">
    <property type="component" value="Unassembled WGS sequence"/>
</dbReference>
<feature type="binding site" evidence="14">
    <location>
        <position position="132"/>
    </location>
    <ligand>
        <name>[4Fe-4S] cluster</name>
        <dbReference type="ChEBI" id="CHEBI:49883"/>
        <note>4Fe-4S-S-AdoMet</note>
    </ligand>
</feature>
<comment type="function">
    <text evidence="14">Specifically methylates position 2 of adenine 2503 in 23S rRNA and position 2 of adenine 37 in tRNAs. m2A2503 modification seems to play a crucial role in the proofreading step occurring at the peptidyl transferase center and thus would serve to optimize ribosomal fidelity.</text>
</comment>
<evidence type="ECO:0000256" key="1">
    <source>
        <dbReference type="ARBA" id="ARBA00004496"/>
    </source>
</evidence>
<dbReference type="SUPFAM" id="SSF102114">
    <property type="entry name" value="Radical SAM enzymes"/>
    <property type="match status" value="1"/>
</dbReference>
<accession>A0A833JRN0</accession>
<evidence type="ECO:0000259" key="15">
    <source>
        <dbReference type="PROSITE" id="PS51918"/>
    </source>
</evidence>
<sequence>MPLNWLSDRGYVMTGAAEKVNLLGMPKAKLEAFFETLGEKRFRAQQVLQWMHQRGVDDFDQMTNMSKSLREQLKEVAEIRGPEVVYDETSKDGTRKWVMRMDNGNSVETVLIPDGERGTLCVSSQIGCSLDCTFCSTGKRGFNRNLTAAEIIGQVWVARRAFMPFDPNDRPITNVVMMGMGEPLLNFENVVDAMNLMMEDLAYGISKRRVTLSTSGVVPALDRLGEVTDVSLAISLHAPNDELRNQLVPLNKKYPIAELLAATRRYLSRLPDKRKATIEYTVIEGVNDQPEHARELVVLLKGLPCKINLIPFNPFPESDFRRPSMNATRRFQTVLNEAGYVTTIRTTRGDDIDAACGQLVGRVEDRTRRSQRYIAVQQVNP</sequence>
<keyword evidence="8 14" id="KW-0949">S-adenosyl-L-methionine</keyword>
<evidence type="ECO:0000313" key="17">
    <source>
        <dbReference type="Proteomes" id="UP000469950"/>
    </source>
</evidence>
<keyword evidence="5 14" id="KW-0698">rRNA processing</keyword>
<keyword evidence="13 14" id="KW-1015">Disulfide bond</keyword>
<evidence type="ECO:0000256" key="13">
    <source>
        <dbReference type="ARBA" id="ARBA00023157"/>
    </source>
</evidence>
<reference evidence="16 17" key="1">
    <citation type="submission" date="2019-10" db="EMBL/GenBank/DDBJ databases">
        <title>Draft genome sequence of Marinobacter hydrocarbonoclasticus NCT7M from the microbiome of the marine copepod.</title>
        <authorList>
            <person name="Nuttall R."/>
            <person name="Sharma G."/>
            <person name="Moisander P."/>
        </authorList>
    </citation>
    <scope>NUCLEOTIDE SEQUENCE [LARGE SCALE GENOMIC DNA]</scope>
    <source>
        <strain evidence="16 17">NCT7M</strain>
    </source>
</reference>
<keyword evidence="12 14" id="KW-0411">Iron-sulfur</keyword>
<evidence type="ECO:0000313" key="16">
    <source>
        <dbReference type="EMBL" id="KAE8546807.1"/>
    </source>
</evidence>
<dbReference type="PANTHER" id="PTHR30544:SF5">
    <property type="entry name" value="RADICAL SAM CORE DOMAIN-CONTAINING PROTEIN"/>
    <property type="match status" value="1"/>
</dbReference>
<keyword evidence="11 14" id="KW-0408">Iron</keyword>
<protein>
    <recommendedName>
        <fullName evidence="14">Dual-specificity RNA methyltransferase RlmN</fullName>
        <ecNumber evidence="14">2.1.1.192</ecNumber>
    </recommendedName>
    <alternativeName>
        <fullName evidence="14">23S rRNA (adenine(2503)-C(2))-methyltransferase</fullName>
    </alternativeName>
    <alternativeName>
        <fullName evidence="14">23S rRNA m2A2503 methyltransferase</fullName>
    </alternativeName>
    <alternativeName>
        <fullName evidence="14">Ribosomal RNA large subunit methyltransferase N</fullName>
    </alternativeName>
    <alternativeName>
        <fullName evidence="14">tRNA (adenine(37)-C(2))-methyltransferase</fullName>
    </alternativeName>
    <alternativeName>
        <fullName evidence="14">tRNA m2A37 methyltransferase</fullName>
    </alternativeName>
</protein>
<feature type="domain" description="Radical SAM core" evidence="15">
    <location>
        <begin position="114"/>
        <end position="350"/>
    </location>
</feature>
<keyword evidence="10 14" id="KW-0479">Metal-binding</keyword>
<organism evidence="16 17">
    <name type="scientific">Marinobacter nauticus</name>
    <name type="common">Marinobacter hydrocarbonoclasticus</name>
    <name type="synonym">Marinobacter aquaeolei</name>
    <dbReference type="NCBI Taxonomy" id="2743"/>
    <lineage>
        <taxon>Bacteria</taxon>
        <taxon>Pseudomonadati</taxon>
        <taxon>Pseudomonadota</taxon>
        <taxon>Gammaproteobacteria</taxon>
        <taxon>Pseudomonadales</taxon>
        <taxon>Marinobacteraceae</taxon>
        <taxon>Marinobacter</taxon>
    </lineage>
</organism>
<evidence type="ECO:0000256" key="3">
    <source>
        <dbReference type="ARBA" id="ARBA00022485"/>
    </source>
</evidence>
<dbReference type="NCBIfam" id="TIGR00048">
    <property type="entry name" value="rRNA_mod_RlmN"/>
    <property type="match status" value="1"/>
</dbReference>
<dbReference type="FunFam" id="1.10.150.530:FF:000003">
    <property type="entry name" value="Dual-specificity RNA methyltransferase RlmN"/>
    <property type="match status" value="1"/>
</dbReference>
<keyword evidence="9 14" id="KW-0819">tRNA processing</keyword>
<dbReference type="EMBL" id="WBMP01000003">
    <property type="protein sequence ID" value="KAE8546807.1"/>
    <property type="molecule type" value="Genomic_DNA"/>
</dbReference>
<dbReference type="Pfam" id="PF04055">
    <property type="entry name" value="Radical_SAM"/>
    <property type="match status" value="1"/>
</dbReference>
<dbReference type="GO" id="GO:0051539">
    <property type="term" value="F:4 iron, 4 sulfur cluster binding"/>
    <property type="evidence" value="ECO:0007669"/>
    <property type="project" value="UniProtKB-UniRule"/>
</dbReference>
<dbReference type="PIRSF" id="PIRSF006004">
    <property type="entry name" value="CHP00048"/>
    <property type="match status" value="1"/>
</dbReference>